<dbReference type="Pfam" id="PF00676">
    <property type="entry name" value="E1_dh"/>
    <property type="match status" value="1"/>
</dbReference>
<dbReference type="KEGG" id="mis:MICPUN_82522"/>
<reference evidence="6 7" key="1">
    <citation type="journal article" date="2009" name="Science">
        <title>Green evolution and dynamic adaptations revealed by genomes of the marine picoeukaryotes Micromonas.</title>
        <authorList>
            <person name="Worden A.Z."/>
            <person name="Lee J.H."/>
            <person name="Mock T."/>
            <person name="Rouze P."/>
            <person name="Simmons M.P."/>
            <person name="Aerts A.L."/>
            <person name="Allen A.E."/>
            <person name="Cuvelier M.L."/>
            <person name="Derelle E."/>
            <person name="Everett M.V."/>
            <person name="Foulon E."/>
            <person name="Grimwood J."/>
            <person name="Gundlach H."/>
            <person name="Henrissat B."/>
            <person name="Napoli C."/>
            <person name="McDonald S.M."/>
            <person name="Parker M.S."/>
            <person name="Rombauts S."/>
            <person name="Salamov A."/>
            <person name="Von Dassow P."/>
            <person name="Badger J.H."/>
            <person name="Coutinho P.M."/>
            <person name="Demir E."/>
            <person name="Dubchak I."/>
            <person name="Gentemann C."/>
            <person name="Eikrem W."/>
            <person name="Gready J.E."/>
            <person name="John U."/>
            <person name="Lanier W."/>
            <person name="Lindquist E.A."/>
            <person name="Lucas S."/>
            <person name="Mayer K.F."/>
            <person name="Moreau H."/>
            <person name="Not F."/>
            <person name="Otillar R."/>
            <person name="Panaud O."/>
            <person name="Pangilinan J."/>
            <person name="Paulsen I."/>
            <person name="Piegu B."/>
            <person name="Poliakov A."/>
            <person name="Robbens S."/>
            <person name="Schmutz J."/>
            <person name="Toulza E."/>
            <person name="Wyss T."/>
            <person name="Zelensky A."/>
            <person name="Zhou K."/>
            <person name="Armbrust E.V."/>
            <person name="Bhattacharya D."/>
            <person name="Goodenough U.W."/>
            <person name="Van de Peer Y."/>
            <person name="Grigoriev I.V."/>
        </authorList>
    </citation>
    <scope>NUCLEOTIDE SEQUENCE [LARGE SCALE GENOMIC DNA]</scope>
    <source>
        <strain evidence="7">RCC299 / NOUM17</strain>
    </source>
</reference>
<dbReference type="NCBIfam" id="TIGR00239">
    <property type="entry name" value="2oxo_dh_E1"/>
    <property type="match status" value="1"/>
</dbReference>
<dbReference type="Pfam" id="PF02779">
    <property type="entry name" value="Transket_pyr"/>
    <property type="match status" value="1"/>
</dbReference>
<dbReference type="InterPro" id="IPR011603">
    <property type="entry name" value="2oxoglutarate_DH_E1"/>
</dbReference>
<dbReference type="CDD" id="cd02016">
    <property type="entry name" value="TPP_E1_OGDC_like"/>
    <property type="match status" value="1"/>
</dbReference>
<dbReference type="STRING" id="296587.C1E7M1"/>
<keyword evidence="7" id="KW-1185">Reference proteome</keyword>
<comment type="cofactor">
    <cofactor evidence="1">
        <name>thiamine diphosphate</name>
        <dbReference type="ChEBI" id="CHEBI:58937"/>
    </cofactor>
</comment>
<dbReference type="GO" id="GO:0006099">
    <property type="term" value="P:tricarboxylic acid cycle"/>
    <property type="evidence" value="ECO:0007669"/>
    <property type="project" value="TreeGrafter"/>
</dbReference>
<dbReference type="AlphaFoldDB" id="C1E7M1"/>
<dbReference type="Pfam" id="PF16870">
    <property type="entry name" value="OxoGdeHyase_C"/>
    <property type="match status" value="1"/>
</dbReference>
<dbReference type="InterPro" id="IPR005475">
    <property type="entry name" value="Transketolase-like_Pyr-bd"/>
</dbReference>
<keyword evidence="4" id="KW-0786">Thiamine pyrophosphate</keyword>
<dbReference type="Proteomes" id="UP000002009">
    <property type="component" value="Chromosome 6"/>
</dbReference>
<proteinExistence type="inferred from homology"/>
<dbReference type="InterPro" id="IPR001017">
    <property type="entry name" value="DH_E1"/>
</dbReference>
<evidence type="ECO:0000313" key="7">
    <source>
        <dbReference type="Proteomes" id="UP000002009"/>
    </source>
</evidence>
<evidence type="ECO:0000256" key="2">
    <source>
        <dbReference type="ARBA" id="ARBA00006936"/>
    </source>
</evidence>
<dbReference type="InParanoid" id="C1E7M1"/>
<dbReference type="GO" id="GO:0045252">
    <property type="term" value="C:oxoglutarate dehydrogenase complex"/>
    <property type="evidence" value="ECO:0007669"/>
    <property type="project" value="TreeGrafter"/>
</dbReference>
<name>C1E7M1_MICCC</name>
<evidence type="ECO:0000256" key="1">
    <source>
        <dbReference type="ARBA" id="ARBA00001964"/>
    </source>
</evidence>
<organism evidence="6 7">
    <name type="scientific">Micromonas commoda (strain RCC299 / NOUM17 / CCMP2709)</name>
    <name type="common">Picoplanktonic green alga</name>
    <dbReference type="NCBI Taxonomy" id="296587"/>
    <lineage>
        <taxon>Eukaryota</taxon>
        <taxon>Viridiplantae</taxon>
        <taxon>Chlorophyta</taxon>
        <taxon>Mamiellophyceae</taxon>
        <taxon>Mamiellales</taxon>
        <taxon>Mamiellaceae</taxon>
        <taxon>Micromonas</taxon>
    </lineage>
</organism>
<evidence type="ECO:0000256" key="4">
    <source>
        <dbReference type="ARBA" id="ARBA00023052"/>
    </source>
</evidence>
<dbReference type="EMBL" id="CP001327">
    <property type="protein sequence ID" value="ACO64007.1"/>
    <property type="molecule type" value="Genomic_DNA"/>
</dbReference>
<dbReference type="InterPro" id="IPR029061">
    <property type="entry name" value="THDP-binding"/>
</dbReference>
<dbReference type="Gene3D" id="3.40.50.970">
    <property type="match status" value="1"/>
</dbReference>
<evidence type="ECO:0000313" key="6">
    <source>
        <dbReference type="EMBL" id="ACO64007.1"/>
    </source>
</evidence>
<evidence type="ECO:0000259" key="5">
    <source>
        <dbReference type="SMART" id="SM00861"/>
    </source>
</evidence>
<dbReference type="GO" id="GO:0030976">
    <property type="term" value="F:thiamine pyrophosphate binding"/>
    <property type="evidence" value="ECO:0007669"/>
    <property type="project" value="InterPro"/>
</dbReference>
<dbReference type="GO" id="GO:0004591">
    <property type="term" value="F:oxoglutarate dehydrogenase (succinyl-transferring) activity"/>
    <property type="evidence" value="ECO:0007669"/>
    <property type="project" value="TreeGrafter"/>
</dbReference>
<accession>C1E7M1</accession>
<keyword evidence="3" id="KW-0560">Oxidoreductase</keyword>
<dbReference type="Gene3D" id="3.40.50.12470">
    <property type="match status" value="1"/>
</dbReference>
<dbReference type="OMA" id="RFHAVIG"/>
<dbReference type="PANTHER" id="PTHR23152">
    <property type="entry name" value="2-OXOGLUTARATE DEHYDROGENASE"/>
    <property type="match status" value="1"/>
</dbReference>
<dbReference type="GO" id="GO:0005739">
    <property type="term" value="C:mitochondrion"/>
    <property type="evidence" value="ECO:0007669"/>
    <property type="project" value="TreeGrafter"/>
</dbReference>
<dbReference type="Gene3D" id="3.40.50.11610">
    <property type="entry name" value="Multifunctional 2-oxoglutarate metabolism enzyme, C-terminal domain"/>
    <property type="match status" value="1"/>
</dbReference>
<dbReference type="InterPro" id="IPR042179">
    <property type="entry name" value="KGD_C_sf"/>
</dbReference>
<sequence>MITAEDVELQSTRDTADVLRIYKVVRAIRNRGHFAARLDPLGRSLGPLKEGYELMESTYLGLHDPSPEKRFFLGNECKSLDPDGRRQWWTVEELMTRLRAVYCGTLSAEFNHLASVHKKDWLRRQLEGHVRDDGGVAQLTREDKRTVLRRLIKADALEGFLARNFPSAKRFGLEGAEALIPGLQSVVESAAAGGAEAVVVGMAHRGRLNVLNNVFGKPLGLIATEMRGESRSSFNVGDVRYHLGTRTTVTLKEQRRVEMSMAPNPSHLEAVNSVVAGMVRSKQMRVDVPRGGRSRVSQRKVMGLLIHGDAAFCGLGVNAEVMQLQDLPDYTTGGTVHIVVNNQIGFTTVPRRARSSPHPSDVAKGYGAPIFHVNGDDPEAVVRACRLAADFRAEWGQDVVINLVCYRRLGHNEQDDPSITLPLLSERIKRQRKVSEIYADRLVADGVATRDEVNGMDDVDDDIDALAKAEKDYGVRVGDSVRTAKALLSQLDDVARKARLEHMGLFPPDFIAHPHTRKLLENRRKMVDGELGVDWGTAELLAFATLHCHVRLSGQDVERGTFNHRHSVLYCSRTSRPVNPIDNMGLGDQDRFLVCNSPLSEHAVMGFEYGFSVDSGPAALVLWEAQFGDFANNAQGIVDQFVATGEAKWWGGLVLLLPHGYDGNGPDHSSARPERWLAAADRGRIDRADWERYMRHRAKTHADSSCNFVLINPSTPANYFHALRRQANLPHVKPLVVLAPKYLLHHRPCASPLRDFGPGSRFHAVIGDGDVGDNSVEPDAVTGARERPKASNVRRVVVCTGQVYYKLHQLRKAKGADDVALVRLEQLSPFPHAALARRLARYPNAELVWCQEEPKNMGYWAFAQPRVNTAVREILEKTNRRDEVRRVRYVGRPAAASPATGSPVIHAAETRALVHEALGLEHVGIHLAEPRSSVPRY</sequence>
<dbReference type="OrthoDB" id="413077at2759"/>
<dbReference type="PIRSF" id="PIRSF000157">
    <property type="entry name" value="Oxoglu_dh_E1"/>
    <property type="match status" value="1"/>
</dbReference>
<feature type="domain" description="Transketolase-like pyrimidine-binding" evidence="5">
    <location>
        <begin position="533"/>
        <end position="746"/>
    </location>
</feature>
<gene>
    <name evidence="6" type="primary">OGDH</name>
    <name evidence="6" type="ORF">MICPUN_82522</name>
</gene>
<dbReference type="Gene3D" id="1.10.287.1150">
    <property type="entry name" value="TPP helical domain"/>
    <property type="match status" value="1"/>
</dbReference>
<dbReference type="InterPro" id="IPR031717">
    <property type="entry name" value="ODO-1/KGD_C"/>
</dbReference>
<dbReference type="GeneID" id="8244385"/>
<dbReference type="RefSeq" id="XP_002502749.1">
    <property type="nucleotide sequence ID" value="XM_002502703.1"/>
</dbReference>
<dbReference type="SUPFAM" id="SSF52518">
    <property type="entry name" value="Thiamin diphosphate-binding fold (THDP-binding)"/>
    <property type="match status" value="2"/>
</dbReference>
<dbReference type="SMART" id="SM00861">
    <property type="entry name" value="Transket_pyr"/>
    <property type="match status" value="1"/>
</dbReference>
<protein>
    <submittedName>
        <fullName evidence="6">Oxoglutarate dehydrogenase, E1 component</fullName>
    </submittedName>
</protein>
<dbReference type="eggNOG" id="KOG0450">
    <property type="taxonomic scope" value="Eukaryota"/>
</dbReference>
<evidence type="ECO:0000256" key="3">
    <source>
        <dbReference type="ARBA" id="ARBA00023002"/>
    </source>
</evidence>
<comment type="similarity">
    <text evidence="2">Belongs to the alpha-ketoglutarate dehydrogenase family.</text>
</comment>
<dbReference type="PANTHER" id="PTHR23152:SF35">
    <property type="entry name" value="2-OXOGLUTARATE DEHYDROGENASE E1 COMPONENT"/>
    <property type="match status" value="1"/>
</dbReference>